<protein>
    <recommendedName>
        <fullName evidence="4">Secreted protein</fullName>
    </recommendedName>
</protein>
<name>E3JXA2_PUCGT</name>
<proteinExistence type="predicted"/>
<dbReference type="EMBL" id="DS178266">
    <property type="protein sequence ID" value="EFP76677.2"/>
    <property type="molecule type" value="Genomic_DNA"/>
</dbReference>
<organism evidence="2 3">
    <name type="scientific">Puccinia graminis f. sp. tritici (strain CRL 75-36-700-3 / race SCCL)</name>
    <name type="common">Black stem rust fungus</name>
    <dbReference type="NCBI Taxonomy" id="418459"/>
    <lineage>
        <taxon>Eukaryota</taxon>
        <taxon>Fungi</taxon>
        <taxon>Dikarya</taxon>
        <taxon>Basidiomycota</taxon>
        <taxon>Pucciniomycotina</taxon>
        <taxon>Pucciniomycetes</taxon>
        <taxon>Pucciniales</taxon>
        <taxon>Pucciniaceae</taxon>
        <taxon>Puccinia</taxon>
    </lineage>
</organism>
<reference key="1">
    <citation type="submission" date="2007-01" db="EMBL/GenBank/DDBJ databases">
        <title>The Genome Sequence of Puccinia graminis f. sp. tritici Strain CRL 75-36-700-3.</title>
        <authorList>
            <consortium name="The Broad Institute Genome Sequencing Platform"/>
            <person name="Birren B."/>
            <person name="Lander E."/>
            <person name="Galagan J."/>
            <person name="Nusbaum C."/>
            <person name="Devon K."/>
            <person name="Cuomo C."/>
            <person name="Jaffe D."/>
            <person name="Butler J."/>
            <person name="Alvarez P."/>
            <person name="Gnerre S."/>
            <person name="Grabherr M."/>
            <person name="Mauceli E."/>
            <person name="Brockman W."/>
            <person name="Young S."/>
            <person name="LaButti K."/>
            <person name="Sykes S."/>
            <person name="DeCaprio D."/>
            <person name="Crawford M."/>
            <person name="Koehrsen M."/>
            <person name="Engels R."/>
            <person name="Montgomery P."/>
            <person name="Pearson M."/>
            <person name="Howarth C."/>
            <person name="Larson L."/>
            <person name="White J."/>
            <person name="Zeng Q."/>
            <person name="Kodira C."/>
            <person name="Yandava C."/>
            <person name="Alvarado L."/>
            <person name="O'Leary S."/>
            <person name="Szabo L."/>
            <person name="Dean R."/>
            <person name="Schein J."/>
        </authorList>
    </citation>
    <scope>NUCLEOTIDE SEQUENCE</scope>
    <source>
        <strain>CRL 75-36-700-3</strain>
    </source>
</reference>
<dbReference type="KEGG" id="pgr:PGTG_02138"/>
<feature type="chain" id="PRO_5003172210" description="Secreted protein" evidence="1">
    <location>
        <begin position="21"/>
        <end position="97"/>
    </location>
</feature>
<evidence type="ECO:0000313" key="3">
    <source>
        <dbReference type="Proteomes" id="UP000008783"/>
    </source>
</evidence>
<dbReference type="GeneID" id="10528616"/>
<dbReference type="Proteomes" id="UP000008783">
    <property type="component" value="Unassembled WGS sequence"/>
</dbReference>
<sequence>MSGDGVLMVLLACRVSFAASDEEFVPPTTLNNNHHHHKETHYLDGNTLRIDLNKCGWTPKPLAQTTHLATITIKRNLILSKMGKPNQKIQKPIDQFN</sequence>
<evidence type="ECO:0008006" key="4">
    <source>
        <dbReference type="Google" id="ProtNLM"/>
    </source>
</evidence>
<dbReference type="AlphaFoldDB" id="E3JXA2"/>
<dbReference type="InParanoid" id="E3JXA2"/>
<feature type="signal peptide" evidence="1">
    <location>
        <begin position="1"/>
        <end position="20"/>
    </location>
</feature>
<gene>
    <name evidence="2" type="ORF">PGTG_02138</name>
</gene>
<dbReference type="RefSeq" id="XP_003321096.2">
    <property type="nucleotide sequence ID" value="XM_003321048.2"/>
</dbReference>
<dbReference type="HOGENOM" id="CLU_2347735_0_0_1"/>
<dbReference type="VEuPathDB" id="FungiDB:PGTG_02138"/>
<keyword evidence="3" id="KW-1185">Reference proteome</keyword>
<accession>E3JXA2</accession>
<reference evidence="3" key="2">
    <citation type="journal article" date="2011" name="Proc. Natl. Acad. Sci. U.S.A.">
        <title>Obligate biotrophy features unraveled by the genomic analysis of rust fungi.</title>
        <authorList>
            <person name="Duplessis S."/>
            <person name="Cuomo C.A."/>
            <person name="Lin Y.-C."/>
            <person name="Aerts A."/>
            <person name="Tisserant E."/>
            <person name="Veneault-Fourrey C."/>
            <person name="Joly D.L."/>
            <person name="Hacquard S."/>
            <person name="Amselem J."/>
            <person name="Cantarel B.L."/>
            <person name="Chiu R."/>
            <person name="Coutinho P.M."/>
            <person name="Feau N."/>
            <person name="Field M."/>
            <person name="Frey P."/>
            <person name="Gelhaye E."/>
            <person name="Goldberg J."/>
            <person name="Grabherr M.G."/>
            <person name="Kodira C.D."/>
            <person name="Kohler A."/>
            <person name="Kuees U."/>
            <person name="Lindquist E.A."/>
            <person name="Lucas S.M."/>
            <person name="Mago R."/>
            <person name="Mauceli E."/>
            <person name="Morin E."/>
            <person name="Murat C."/>
            <person name="Pangilinan J.L."/>
            <person name="Park R."/>
            <person name="Pearson M."/>
            <person name="Quesneville H."/>
            <person name="Rouhier N."/>
            <person name="Sakthikumar S."/>
            <person name="Salamov A.A."/>
            <person name="Schmutz J."/>
            <person name="Selles B."/>
            <person name="Shapiro H."/>
            <person name="Tanguay P."/>
            <person name="Tuskan G.A."/>
            <person name="Henrissat B."/>
            <person name="Van de Peer Y."/>
            <person name="Rouze P."/>
            <person name="Ellis J.G."/>
            <person name="Dodds P.N."/>
            <person name="Schein J.E."/>
            <person name="Zhong S."/>
            <person name="Hamelin R.C."/>
            <person name="Grigoriev I.V."/>
            <person name="Szabo L.J."/>
            <person name="Martin F."/>
        </authorList>
    </citation>
    <scope>NUCLEOTIDE SEQUENCE [LARGE SCALE GENOMIC DNA]</scope>
    <source>
        <strain evidence="3">CRL 75-36-700-3 / race SCCL</strain>
    </source>
</reference>
<keyword evidence="1" id="KW-0732">Signal</keyword>
<evidence type="ECO:0000256" key="1">
    <source>
        <dbReference type="SAM" id="SignalP"/>
    </source>
</evidence>
<evidence type="ECO:0000313" key="2">
    <source>
        <dbReference type="EMBL" id="EFP76677.2"/>
    </source>
</evidence>